<comment type="subcellular location">
    <subcellularLocation>
        <location evidence="1">Cytoplasm</location>
    </subcellularLocation>
</comment>
<dbReference type="PANTHER" id="PTHR33540:SF2">
    <property type="entry name" value="TRNA THREONYLCARBAMOYLADENOSINE BIOSYNTHESIS PROTEIN TSAE"/>
    <property type="match status" value="1"/>
</dbReference>
<evidence type="ECO:0000256" key="7">
    <source>
        <dbReference type="ARBA" id="ARBA00022741"/>
    </source>
</evidence>
<dbReference type="Proteomes" id="UP001229251">
    <property type="component" value="Unassembled WGS sequence"/>
</dbReference>
<organism evidence="11 12">
    <name type="scientific">Facklamia hominis</name>
    <dbReference type="NCBI Taxonomy" id="178214"/>
    <lineage>
        <taxon>Bacteria</taxon>
        <taxon>Bacillati</taxon>
        <taxon>Bacillota</taxon>
        <taxon>Bacilli</taxon>
        <taxon>Lactobacillales</taxon>
        <taxon>Aerococcaceae</taxon>
        <taxon>Facklamia</taxon>
    </lineage>
</organism>
<reference evidence="11" key="1">
    <citation type="submission" date="2023-05" db="EMBL/GenBank/DDBJ databases">
        <title>Cataloging the Phylogenetic Diversity of Human Bladder Bacteria.</title>
        <authorList>
            <person name="Du J."/>
        </authorList>
    </citation>
    <scope>NUCLEOTIDE SEQUENCE</scope>
    <source>
        <strain evidence="11">UMB1231</strain>
    </source>
</reference>
<keyword evidence="9" id="KW-0460">Magnesium</keyword>
<dbReference type="EMBL" id="JASOOE010000002">
    <property type="protein sequence ID" value="MDK7186512.1"/>
    <property type="molecule type" value="Genomic_DNA"/>
</dbReference>
<evidence type="ECO:0000256" key="4">
    <source>
        <dbReference type="ARBA" id="ARBA00022490"/>
    </source>
</evidence>
<evidence type="ECO:0000256" key="6">
    <source>
        <dbReference type="ARBA" id="ARBA00022723"/>
    </source>
</evidence>
<evidence type="ECO:0000256" key="2">
    <source>
        <dbReference type="ARBA" id="ARBA00007599"/>
    </source>
</evidence>
<dbReference type="AlphaFoldDB" id="A0AAJ1Q452"/>
<keyword evidence="7" id="KW-0547">Nucleotide-binding</keyword>
<evidence type="ECO:0000256" key="8">
    <source>
        <dbReference type="ARBA" id="ARBA00022840"/>
    </source>
</evidence>
<dbReference type="SUPFAM" id="SSF52540">
    <property type="entry name" value="P-loop containing nucleoside triphosphate hydrolases"/>
    <property type="match status" value="1"/>
</dbReference>
<dbReference type="GO" id="GO:0002949">
    <property type="term" value="P:tRNA threonylcarbamoyladenosine modification"/>
    <property type="evidence" value="ECO:0007669"/>
    <property type="project" value="InterPro"/>
</dbReference>
<keyword evidence="6" id="KW-0479">Metal-binding</keyword>
<comment type="caution">
    <text evidence="11">The sequence shown here is derived from an EMBL/GenBank/DDBJ whole genome shotgun (WGS) entry which is preliminary data.</text>
</comment>
<dbReference type="Pfam" id="PF02367">
    <property type="entry name" value="TsaE"/>
    <property type="match status" value="1"/>
</dbReference>
<dbReference type="NCBIfam" id="TIGR00150">
    <property type="entry name" value="T6A_YjeE"/>
    <property type="match status" value="1"/>
</dbReference>
<dbReference type="Gene3D" id="3.40.50.300">
    <property type="entry name" value="P-loop containing nucleotide triphosphate hydrolases"/>
    <property type="match status" value="1"/>
</dbReference>
<name>A0AAJ1Q452_9LACT</name>
<dbReference type="GO" id="GO:0005524">
    <property type="term" value="F:ATP binding"/>
    <property type="evidence" value="ECO:0007669"/>
    <property type="project" value="UniProtKB-KW"/>
</dbReference>
<evidence type="ECO:0000256" key="10">
    <source>
        <dbReference type="ARBA" id="ARBA00032441"/>
    </source>
</evidence>
<dbReference type="InterPro" id="IPR027417">
    <property type="entry name" value="P-loop_NTPase"/>
</dbReference>
<keyword evidence="4" id="KW-0963">Cytoplasm</keyword>
<dbReference type="InterPro" id="IPR003442">
    <property type="entry name" value="T6A_TsaE"/>
</dbReference>
<evidence type="ECO:0000313" key="12">
    <source>
        <dbReference type="Proteomes" id="UP001229251"/>
    </source>
</evidence>
<proteinExistence type="inferred from homology"/>
<sequence length="171" mass="19440">MNSRNEGTFMTTWSSKKLEDTQFLAQAFAKVLQPGINLLLEGPLGAGKTAFTQALGKALSINRPIKSPTYTLVKTYPLDQGRLVHIDAYRLEEGGSDSVDFDFYFEPQNICLIEWPQFMKDYLPSSYLRLVFELKEDGERGITLSVSDEADAKHRAVYKEWLDQVGDRYES</sequence>
<keyword evidence="5" id="KW-0819">tRNA processing</keyword>
<comment type="similarity">
    <text evidence="2">Belongs to the TsaE family.</text>
</comment>
<dbReference type="RefSeq" id="WP_129752889.1">
    <property type="nucleotide sequence ID" value="NZ_CAUPDI010000030.1"/>
</dbReference>
<dbReference type="PANTHER" id="PTHR33540">
    <property type="entry name" value="TRNA THREONYLCARBAMOYLADENOSINE BIOSYNTHESIS PROTEIN TSAE"/>
    <property type="match status" value="1"/>
</dbReference>
<protein>
    <recommendedName>
        <fullName evidence="3">tRNA threonylcarbamoyladenosine biosynthesis protein TsaE</fullName>
    </recommendedName>
    <alternativeName>
        <fullName evidence="10">t(6)A37 threonylcarbamoyladenosine biosynthesis protein TsaE</fullName>
    </alternativeName>
</protein>
<accession>A0AAJ1Q452</accession>
<gene>
    <name evidence="11" type="primary">tsaE</name>
    <name evidence="11" type="ORF">QP433_00780</name>
</gene>
<evidence type="ECO:0000256" key="5">
    <source>
        <dbReference type="ARBA" id="ARBA00022694"/>
    </source>
</evidence>
<evidence type="ECO:0000256" key="1">
    <source>
        <dbReference type="ARBA" id="ARBA00004496"/>
    </source>
</evidence>
<dbReference type="GO" id="GO:0046872">
    <property type="term" value="F:metal ion binding"/>
    <property type="evidence" value="ECO:0007669"/>
    <property type="project" value="UniProtKB-KW"/>
</dbReference>
<evidence type="ECO:0000313" key="11">
    <source>
        <dbReference type="EMBL" id="MDK7186512.1"/>
    </source>
</evidence>
<evidence type="ECO:0000256" key="3">
    <source>
        <dbReference type="ARBA" id="ARBA00019010"/>
    </source>
</evidence>
<dbReference type="GO" id="GO:0005737">
    <property type="term" value="C:cytoplasm"/>
    <property type="evidence" value="ECO:0007669"/>
    <property type="project" value="UniProtKB-SubCell"/>
</dbReference>
<evidence type="ECO:0000256" key="9">
    <source>
        <dbReference type="ARBA" id="ARBA00022842"/>
    </source>
</evidence>
<keyword evidence="8" id="KW-0067">ATP-binding</keyword>